<dbReference type="EMBL" id="QPEX01000028">
    <property type="protein sequence ID" value="RCS47803.1"/>
    <property type="molecule type" value="Genomic_DNA"/>
</dbReference>
<proteinExistence type="inferred from homology"/>
<dbReference type="InterPro" id="IPR044068">
    <property type="entry name" value="CB"/>
</dbReference>
<gene>
    <name evidence="8" type="ORF">DTL42_14175</name>
</gene>
<dbReference type="SUPFAM" id="SSF56349">
    <property type="entry name" value="DNA breaking-rejoining enzymes"/>
    <property type="match status" value="1"/>
</dbReference>
<name>A0A368KQ57_9BACT</name>
<dbReference type="Gene3D" id="1.10.443.10">
    <property type="entry name" value="Intergrase catalytic core"/>
    <property type="match status" value="1"/>
</dbReference>
<keyword evidence="3 5" id="KW-0238">DNA-binding</keyword>
<dbReference type="PANTHER" id="PTHR30349">
    <property type="entry name" value="PHAGE INTEGRASE-RELATED"/>
    <property type="match status" value="1"/>
</dbReference>
<evidence type="ECO:0000256" key="1">
    <source>
        <dbReference type="ARBA" id="ARBA00008857"/>
    </source>
</evidence>
<dbReference type="GO" id="GO:0015074">
    <property type="term" value="P:DNA integration"/>
    <property type="evidence" value="ECO:0007669"/>
    <property type="project" value="UniProtKB-KW"/>
</dbReference>
<dbReference type="RefSeq" id="WP_114369389.1">
    <property type="nucleotide sequence ID" value="NZ_QPEX01000028.1"/>
</dbReference>
<evidence type="ECO:0000256" key="4">
    <source>
        <dbReference type="ARBA" id="ARBA00023172"/>
    </source>
</evidence>
<evidence type="ECO:0000313" key="9">
    <source>
        <dbReference type="Proteomes" id="UP000253562"/>
    </source>
</evidence>
<reference evidence="8 9" key="1">
    <citation type="submission" date="2018-07" db="EMBL/GenBank/DDBJ databases">
        <title>Comparative genomes isolates from brazilian mangrove.</title>
        <authorList>
            <person name="De Araujo J.E."/>
            <person name="Taketani R.G."/>
            <person name="Silva M.C.P."/>
            <person name="Lourenco M.V."/>
            <person name="Oliveira V.M."/>
            <person name="Andreote F.D."/>
        </authorList>
    </citation>
    <scope>NUCLEOTIDE SEQUENCE [LARGE SCALE GENOMIC DNA]</scope>
    <source>
        <strain evidence="8 9">HEX PRIS-MGV</strain>
    </source>
</reference>
<dbReference type="AlphaFoldDB" id="A0A368KQ57"/>
<dbReference type="OrthoDB" id="258059at2"/>
<dbReference type="Proteomes" id="UP000253562">
    <property type="component" value="Unassembled WGS sequence"/>
</dbReference>
<evidence type="ECO:0000256" key="3">
    <source>
        <dbReference type="ARBA" id="ARBA00023125"/>
    </source>
</evidence>
<accession>A0A368KQ57</accession>
<dbReference type="InterPro" id="IPR004107">
    <property type="entry name" value="Integrase_SAM-like_N"/>
</dbReference>
<evidence type="ECO:0000256" key="5">
    <source>
        <dbReference type="PROSITE-ProRule" id="PRU01248"/>
    </source>
</evidence>
<dbReference type="InterPro" id="IPR050090">
    <property type="entry name" value="Tyrosine_recombinase_XerCD"/>
</dbReference>
<organism evidence="8 9">
    <name type="scientific">Bremerella cremea</name>
    <dbReference type="NCBI Taxonomy" id="1031537"/>
    <lineage>
        <taxon>Bacteria</taxon>
        <taxon>Pseudomonadati</taxon>
        <taxon>Planctomycetota</taxon>
        <taxon>Planctomycetia</taxon>
        <taxon>Pirellulales</taxon>
        <taxon>Pirellulaceae</taxon>
        <taxon>Bremerella</taxon>
    </lineage>
</organism>
<sequence>MSDSRTEGRHNSGDNVFDNIPVGKDEARLFGEYLDSSDLSANSQRAIVNDLRKFARWFVDANQEPLTFARVTTRDITDFRDSLRRDQEQAVATVNRALVSVRRFCRWLCEDGHLQVNPAKGVKELRKQELAPKGLDRAQVRRLFREVELRNDVRANAVFSSIIYTGCRVGDLVSLTLGDLLLSERSGTAVFRSGKGNKQRSVPVPLAARKALVAYLETRPPVEGDAVFVGERGPLSDKGVRCLCDKYSVVCGFKIHPHLLRHTMAHKFLEDNPGDLVSLAQILGHENLNTTKRYVARTEQELADASERMQF</sequence>
<keyword evidence="2" id="KW-0229">DNA integration</keyword>
<dbReference type="PROSITE" id="PS51898">
    <property type="entry name" value="TYR_RECOMBINASE"/>
    <property type="match status" value="1"/>
</dbReference>
<feature type="domain" description="Tyr recombinase" evidence="6">
    <location>
        <begin position="130"/>
        <end position="307"/>
    </location>
</feature>
<dbReference type="InterPro" id="IPR002104">
    <property type="entry name" value="Integrase_catalytic"/>
</dbReference>
<evidence type="ECO:0000313" key="8">
    <source>
        <dbReference type="EMBL" id="RCS47803.1"/>
    </source>
</evidence>
<dbReference type="InterPro" id="IPR010998">
    <property type="entry name" value="Integrase_recombinase_N"/>
</dbReference>
<dbReference type="InterPro" id="IPR013762">
    <property type="entry name" value="Integrase-like_cat_sf"/>
</dbReference>
<dbReference type="Gene3D" id="1.10.150.130">
    <property type="match status" value="1"/>
</dbReference>
<feature type="domain" description="Core-binding (CB)" evidence="7">
    <location>
        <begin position="24"/>
        <end position="109"/>
    </location>
</feature>
<keyword evidence="4" id="KW-0233">DNA recombination</keyword>
<evidence type="ECO:0000259" key="7">
    <source>
        <dbReference type="PROSITE" id="PS51900"/>
    </source>
</evidence>
<evidence type="ECO:0000256" key="2">
    <source>
        <dbReference type="ARBA" id="ARBA00022908"/>
    </source>
</evidence>
<dbReference type="InterPro" id="IPR011010">
    <property type="entry name" value="DNA_brk_join_enz"/>
</dbReference>
<dbReference type="GO" id="GO:0006310">
    <property type="term" value="P:DNA recombination"/>
    <property type="evidence" value="ECO:0007669"/>
    <property type="project" value="UniProtKB-KW"/>
</dbReference>
<dbReference type="PROSITE" id="PS51900">
    <property type="entry name" value="CB"/>
    <property type="match status" value="1"/>
</dbReference>
<dbReference type="Pfam" id="PF02899">
    <property type="entry name" value="Phage_int_SAM_1"/>
    <property type="match status" value="1"/>
</dbReference>
<dbReference type="Pfam" id="PF00589">
    <property type="entry name" value="Phage_integrase"/>
    <property type="match status" value="1"/>
</dbReference>
<dbReference type="GO" id="GO:0003677">
    <property type="term" value="F:DNA binding"/>
    <property type="evidence" value="ECO:0007669"/>
    <property type="project" value="UniProtKB-UniRule"/>
</dbReference>
<evidence type="ECO:0000259" key="6">
    <source>
        <dbReference type="PROSITE" id="PS51898"/>
    </source>
</evidence>
<dbReference type="PANTHER" id="PTHR30349:SF41">
    <property type="entry name" value="INTEGRASE_RECOMBINASE PROTEIN MJ0367-RELATED"/>
    <property type="match status" value="1"/>
</dbReference>
<comment type="similarity">
    <text evidence="1">Belongs to the 'phage' integrase family.</text>
</comment>
<protein>
    <submittedName>
        <fullName evidence="8">Integrase</fullName>
    </submittedName>
</protein>
<comment type="caution">
    <text evidence="8">The sequence shown here is derived from an EMBL/GenBank/DDBJ whole genome shotgun (WGS) entry which is preliminary data.</text>
</comment>